<gene>
    <name evidence="1" type="ORF">EPI10_031220</name>
</gene>
<sequence>MTFPHISQTFVSGGIIHPERGLLESPHINAIHGEEVEQRNLLGIRPYELGSVLNNWTVEELPVLSSNSFVLCTFFGTHHRSLDINDVSNNNTDPEVHFEQDMCLEESQDFEGDRDCDLSPDLLRMVKQEEKQILPHEEEVEK</sequence>
<keyword evidence="1" id="KW-0430">Lectin</keyword>
<dbReference type="EMBL" id="SMMG02000001">
    <property type="protein sequence ID" value="KAA3487392.1"/>
    <property type="molecule type" value="Genomic_DNA"/>
</dbReference>
<comment type="caution">
    <text evidence="1">The sequence shown here is derived from an EMBL/GenBank/DDBJ whole genome shotgun (WGS) entry which is preliminary data.</text>
</comment>
<accession>A0A5B6X2U0</accession>
<evidence type="ECO:0000313" key="2">
    <source>
        <dbReference type="Proteomes" id="UP000325315"/>
    </source>
</evidence>
<keyword evidence="1" id="KW-0808">Transferase</keyword>
<keyword evidence="1" id="KW-0675">Receptor</keyword>
<dbReference type="GO" id="GO:0016301">
    <property type="term" value="F:kinase activity"/>
    <property type="evidence" value="ECO:0007669"/>
    <property type="project" value="UniProtKB-KW"/>
</dbReference>
<organism evidence="1 2">
    <name type="scientific">Gossypium australe</name>
    <dbReference type="NCBI Taxonomy" id="47621"/>
    <lineage>
        <taxon>Eukaryota</taxon>
        <taxon>Viridiplantae</taxon>
        <taxon>Streptophyta</taxon>
        <taxon>Embryophyta</taxon>
        <taxon>Tracheophyta</taxon>
        <taxon>Spermatophyta</taxon>
        <taxon>Magnoliopsida</taxon>
        <taxon>eudicotyledons</taxon>
        <taxon>Gunneridae</taxon>
        <taxon>Pentapetalae</taxon>
        <taxon>rosids</taxon>
        <taxon>malvids</taxon>
        <taxon>Malvales</taxon>
        <taxon>Malvaceae</taxon>
        <taxon>Malvoideae</taxon>
        <taxon>Gossypium</taxon>
    </lineage>
</organism>
<dbReference type="Proteomes" id="UP000325315">
    <property type="component" value="Unassembled WGS sequence"/>
</dbReference>
<keyword evidence="2" id="KW-1185">Reference proteome</keyword>
<dbReference type="GO" id="GO:0030246">
    <property type="term" value="F:carbohydrate binding"/>
    <property type="evidence" value="ECO:0007669"/>
    <property type="project" value="UniProtKB-KW"/>
</dbReference>
<dbReference type="AlphaFoldDB" id="A0A5B6X2U0"/>
<name>A0A5B6X2U0_9ROSI</name>
<reference evidence="2" key="1">
    <citation type="journal article" date="2019" name="Plant Biotechnol. J.">
        <title>Genome sequencing of the Australian wild diploid species Gossypium australe highlights disease resistance and delayed gland morphogenesis.</title>
        <authorList>
            <person name="Cai Y."/>
            <person name="Cai X."/>
            <person name="Wang Q."/>
            <person name="Wang P."/>
            <person name="Zhang Y."/>
            <person name="Cai C."/>
            <person name="Xu Y."/>
            <person name="Wang K."/>
            <person name="Zhou Z."/>
            <person name="Wang C."/>
            <person name="Geng S."/>
            <person name="Li B."/>
            <person name="Dong Q."/>
            <person name="Hou Y."/>
            <person name="Wang H."/>
            <person name="Ai P."/>
            <person name="Liu Z."/>
            <person name="Yi F."/>
            <person name="Sun M."/>
            <person name="An G."/>
            <person name="Cheng J."/>
            <person name="Zhang Y."/>
            <person name="Shi Q."/>
            <person name="Xie Y."/>
            <person name="Shi X."/>
            <person name="Chang Y."/>
            <person name="Huang F."/>
            <person name="Chen Y."/>
            <person name="Hong S."/>
            <person name="Mi L."/>
            <person name="Sun Q."/>
            <person name="Zhang L."/>
            <person name="Zhou B."/>
            <person name="Peng R."/>
            <person name="Zhang X."/>
            <person name="Liu F."/>
        </authorList>
    </citation>
    <scope>NUCLEOTIDE SEQUENCE [LARGE SCALE GENOMIC DNA]</scope>
    <source>
        <strain evidence="2">cv. PA1801</strain>
    </source>
</reference>
<proteinExistence type="predicted"/>
<protein>
    <submittedName>
        <fullName evidence="1">L-type lectin-domain containing receptor kinase IX.1-like</fullName>
    </submittedName>
</protein>
<keyword evidence="1" id="KW-0418">Kinase</keyword>
<evidence type="ECO:0000313" key="1">
    <source>
        <dbReference type="EMBL" id="KAA3487392.1"/>
    </source>
</evidence>